<organism evidence="1 2">
    <name type="scientific">Mucilaginibacter ginkgonis</name>
    <dbReference type="NCBI Taxonomy" id="2682091"/>
    <lineage>
        <taxon>Bacteria</taxon>
        <taxon>Pseudomonadati</taxon>
        <taxon>Bacteroidota</taxon>
        <taxon>Sphingobacteriia</taxon>
        <taxon>Sphingobacteriales</taxon>
        <taxon>Sphingobacteriaceae</taxon>
        <taxon>Mucilaginibacter</taxon>
    </lineage>
</organism>
<evidence type="ECO:0000313" key="1">
    <source>
        <dbReference type="EMBL" id="QQL48623.1"/>
    </source>
</evidence>
<proteinExistence type="predicted"/>
<accession>A0A6I4HZC6</accession>
<dbReference type="SUPFAM" id="SSF49464">
    <property type="entry name" value="Carboxypeptidase regulatory domain-like"/>
    <property type="match status" value="1"/>
</dbReference>
<evidence type="ECO:0000313" key="2">
    <source>
        <dbReference type="Proteomes" id="UP000429232"/>
    </source>
</evidence>
<reference evidence="1 2" key="1">
    <citation type="submission" date="2020-12" db="EMBL/GenBank/DDBJ databases">
        <title>HMF7856_wgs.fasta genome submission.</title>
        <authorList>
            <person name="Kang H."/>
            <person name="Kim H."/>
            <person name="Joh K."/>
        </authorList>
    </citation>
    <scope>NUCLEOTIDE SEQUENCE [LARGE SCALE GENOMIC DNA]</scope>
    <source>
        <strain evidence="1 2">HMF7856</strain>
    </source>
</reference>
<dbReference type="RefSeq" id="WP_157525286.1">
    <property type="nucleotide sequence ID" value="NZ_CP066775.1"/>
</dbReference>
<sequence length="225" mass="25587">MRTKIFAVVAGCFFAGTTYAQDRLEGTVTEAGSNARLAEVFVKNTSNKRLTLTDKNGKYIIPAGTGNILIFSAPGYASDTLFLTDMRNKYISLTPLSIALREVNITASRRFNPRAEYPEVYTRAKVYPLSPTSWFSKDARDARRLKHYFERDAQERTIDSAFNRVYVGSLVPLKGKDLEDFMTIYRPTYAFVRDNNGQSMVTYVNDSYKRWKALPASKRKVPDLQ</sequence>
<dbReference type="EMBL" id="CP066775">
    <property type="protein sequence ID" value="QQL48623.1"/>
    <property type="molecule type" value="Genomic_DNA"/>
</dbReference>
<name>A0A6I4HZC6_9SPHI</name>
<protein>
    <recommendedName>
        <fullName evidence="3">Carboxypeptidase-like protein</fullName>
    </recommendedName>
</protein>
<evidence type="ECO:0008006" key="3">
    <source>
        <dbReference type="Google" id="ProtNLM"/>
    </source>
</evidence>
<dbReference type="InterPro" id="IPR008969">
    <property type="entry name" value="CarboxyPept-like_regulatory"/>
</dbReference>
<dbReference type="Proteomes" id="UP000429232">
    <property type="component" value="Chromosome"/>
</dbReference>
<keyword evidence="2" id="KW-1185">Reference proteome</keyword>
<gene>
    <name evidence="1" type="ORF">GO620_010550</name>
</gene>
<dbReference type="KEGG" id="mgik:GO620_010550"/>
<dbReference type="AlphaFoldDB" id="A0A6I4HZC6"/>